<protein>
    <submittedName>
        <fullName evidence="1">Uncharacterized protein</fullName>
    </submittedName>
</protein>
<keyword evidence="2" id="KW-1185">Reference proteome</keyword>
<dbReference type="EMBL" id="CP066832">
    <property type="protein sequence ID" value="QQM47541.1"/>
    <property type="molecule type" value="Genomic_DNA"/>
</dbReference>
<evidence type="ECO:0000313" key="2">
    <source>
        <dbReference type="Proteomes" id="UP000595636"/>
    </source>
</evidence>
<reference evidence="1 2" key="1">
    <citation type="submission" date="2020-12" db="EMBL/GenBank/DDBJ databases">
        <title>A novel species.</title>
        <authorList>
            <person name="Li K."/>
        </authorList>
    </citation>
    <scope>NUCLEOTIDE SEQUENCE [LARGE SCALE GENOMIC DNA]</scope>
    <source>
        <strain evidence="1 2">ZYC-3</strain>
        <plasmid evidence="1 2">unnamed1</plasmid>
    </source>
</reference>
<evidence type="ECO:0000313" key="1">
    <source>
        <dbReference type="EMBL" id="QQM47541.1"/>
    </source>
</evidence>
<organism evidence="1 2">
    <name type="scientific">Streptomyces liliifuscus</name>
    <dbReference type="NCBI Taxonomy" id="2797636"/>
    <lineage>
        <taxon>Bacteria</taxon>
        <taxon>Bacillati</taxon>
        <taxon>Actinomycetota</taxon>
        <taxon>Actinomycetes</taxon>
        <taxon>Kitasatosporales</taxon>
        <taxon>Streptomycetaceae</taxon>
        <taxon>Streptomyces</taxon>
    </lineage>
</organism>
<keyword evidence="1" id="KW-0614">Plasmid</keyword>
<proteinExistence type="predicted"/>
<dbReference type="Proteomes" id="UP000595636">
    <property type="component" value="Plasmid unnamed1"/>
</dbReference>
<accession>A0A7T7L6W5</accession>
<dbReference type="KEGG" id="slf:JEQ17_49215"/>
<dbReference type="AlphaFoldDB" id="A0A7T7L6W5"/>
<gene>
    <name evidence="1" type="ORF">JEQ17_49215</name>
</gene>
<sequence>MIRTPLATRRSSAVPVLRQITTCTAPSTVVVERRTRARDRPVDYRLEVCHRHRWLASNWTGRRGADGAGGRCGTVTDYRAFDTIVQSHADLWLRALTTNGPEDHDGDLAAALRAGFEWLTAHREPTGVAMALEHAARVAEATAAGTLKLAEGQVQVLAALSLAETLDAGSRGA</sequence>
<geneLocation type="plasmid" evidence="1 2">
    <name>unnamed1</name>
</geneLocation>
<name>A0A7T7L6W5_9ACTN</name>